<protein>
    <recommendedName>
        <fullName evidence="2">Fe-S metabolism associated domain-containing protein</fullName>
    </recommendedName>
</protein>
<reference evidence="1" key="1">
    <citation type="submission" date="2018-05" db="EMBL/GenBank/DDBJ databases">
        <authorList>
            <person name="Lanie J.A."/>
            <person name="Ng W.-L."/>
            <person name="Kazmierczak K.M."/>
            <person name="Andrzejewski T.M."/>
            <person name="Davidsen T.M."/>
            <person name="Wayne K.J."/>
            <person name="Tettelin H."/>
            <person name="Glass J.I."/>
            <person name="Rusch D."/>
            <person name="Podicherti R."/>
            <person name="Tsui H.-C.T."/>
            <person name="Winkler M.E."/>
        </authorList>
    </citation>
    <scope>NUCLEOTIDE SEQUENCE</scope>
</reference>
<name>A0A382PF43_9ZZZZ</name>
<feature type="non-terminal residue" evidence="1">
    <location>
        <position position="27"/>
    </location>
</feature>
<dbReference type="AlphaFoldDB" id="A0A382PF43"/>
<dbReference type="EMBL" id="UINC01106092">
    <property type="protein sequence ID" value="SVC70511.1"/>
    <property type="molecule type" value="Genomic_DNA"/>
</dbReference>
<organism evidence="1">
    <name type="scientific">marine metagenome</name>
    <dbReference type="NCBI Taxonomy" id="408172"/>
    <lineage>
        <taxon>unclassified sequences</taxon>
        <taxon>metagenomes</taxon>
        <taxon>ecological metagenomes</taxon>
    </lineage>
</organism>
<sequence>MTREEALKLVQEDAWILQDLPEEFKKD</sequence>
<accession>A0A382PF43</accession>
<evidence type="ECO:0008006" key="2">
    <source>
        <dbReference type="Google" id="ProtNLM"/>
    </source>
</evidence>
<gene>
    <name evidence="1" type="ORF">METZ01_LOCUS323365</name>
</gene>
<evidence type="ECO:0000313" key="1">
    <source>
        <dbReference type="EMBL" id="SVC70511.1"/>
    </source>
</evidence>
<proteinExistence type="predicted"/>